<accession>A0AAW5E3W8</accession>
<dbReference type="RefSeq" id="WP_240255033.1">
    <property type="nucleotide sequence ID" value="NZ_JAKTTI010000011.1"/>
</dbReference>
<dbReference type="NCBIfam" id="NF009223">
    <property type="entry name" value="PRK12573.1"/>
    <property type="match status" value="1"/>
</dbReference>
<dbReference type="Proteomes" id="UP001431131">
    <property type="component" value="Unassembled WGS sequence"/>
</dbReference>
<evidence type="ECO:0000256" key="3">
    <source>
        <dbReference type="ARBA" id="ARBA00022475"/>
    </source>
</evidence>
<evidence type="ECO:0000259" key="8">
    <source>
        <dbReference type="Pfam" id="PF04039"/>
    </source>
</evidence>
<dbReference type="EMBL" id="JAKTTI010000011">
    <property type="protein sequence ID" value="MCH1625504.1"/>
    <property type="molecule type" value="Genomic_DNA"/>
</dbReference>
<evidence type="ECO:0000256" key="5">
    <source>
        <dbReference type="ARBA" id="ARBA00022989"/>
    </source>
</evidence>
<protein>
    <submittedName>
        <fullName evidence="9">Na(+)/H(+) antiporter subunit B</fullName>
    </submittedName>
</protein>
<dbReference type="PANTHER" id="PTHR33932">
    <property type="entry name" value="NA(+)/H(+) ANTIPORTER SUBUNIT B"/>
    <property type="match status" value="1"/>
</dbReference>
<evidence type="ECO:0000256" key="1">
    <source>
        <dbReference type="ARBA" id="ARBA00004651"/>
    </source>
</evidence>
<evidence type="ECO:0000256" key="2">
    <source>
        <dbReference type="ARBA" id="ARBA00009425"/>
    </source>
</evidence>
<evidence type="ECO:0000313" key="9">
    <source>
        <dbReference type="EMBL" id="MCH1625504.1"/>
    </source>
</evidence>
<sequence>MKTNDLILQTVTKITVFIIFAYSLTLFFAGHNSPGGGFVGGLITSAGIVLLLLAFDLKTITTILPFDFKKVAALGLLFAAGTGIGSFLFGVPFLTHSFGHFDLPIFGETELATAVLFDTGVYLVVVGVTMTIIQTIGEDDD</sequence>
<keyword evidence="3" id="KW-1003">Cell membrane</keyword>
<dbReference type="AlphaFoldDB" id="A0AAW5E3W8"/>
<feature type="transmembrane region" description="Helical" evidence="7">
    <location>
        <begin position="7"/>
        <end position="29"/>
    </location>
</feature>
<keyword evidence="5 7" id="KW-1133">Transmembrane helix</keyword>
<organism evidence="9 10">
    <name type="scientific">Fredinandcohnia quinoae</name>
    <dbReference type="NCBI Taxonomy" id="2918902"/>
    <lineage>
        <taxon>Bacteria</taxon>
        <taxon>Bacillati</taxon>
        <taxon>Bacillota</taxon>
        <taxon>Bacilli</taxon>
        <taxon>Bacillales</taxon>
        <taxon>Bacillaceae</taxon>
        <taxon>Fredinandcohnia</taxon>
    </lineage>
</organism>
<evidence type="ECO:0000256" key="7">
    <source>
        <dbReference type="SAM" id="Phobius"/>
    </source>
</evidence>
<reference evidence="9" key="1">
    <citation type="submission" date="2022-02" db="EMBL/GenBank/DDBJ databases">
        <title>Fredinandcohnia quinoae sp. nov. isolated from Chenopodium quinoa seeds.</title>
        <authorList>
            <person name="Saati-Santamaria Z."/>
            <person name="Flores-Felix J.D."/>
            <person name="Igual J.M."/>
            <person name="Velazquez E."/>
            <person name="Garcia-Fraile P."/>
            <person name="Martinez-Molina E."/>
        </authorList>
    </citation>
    <scope>NUCLEOTIDE SEQUENCE</scope>
    <source>
        <strain evidence="9">SECRCQ15</strain>
    </source>
</reference>
<evidence type="ECO:0000313" key="10">
    <source>
        <dbReference type="Proteomes" id="UP001431131"/>
    </source>
</evidence>
<comment type="caution">
    <text evidence="9">The sequence shown here is derived from an EMBL/GenBank/DDBJ whole genome shotgun (WGS) entry which is preliminary data.</text>
</comment>
<dbReference type="InterPro" id="IPR007182">
    <property type="entry name" value="MnhB"/>
</dbReference>
<dbReference type="Pfam" id="PF04039">
    <property type="entry name" value="MnhB"/>
    <property type="match status" value="1"/>
</dbReference>
<dbReference type="InterPro" id="IPR050622">
    <property type="entry name" value="CPA3_antiporter_subunitB"/>
</dbReference>
<feature type="domain" description="Na+/H+ antiporter MnhB subunit-related protein" evidence="8">
    <location>
        <begin position="7"/>
        <end position="131"/>
    </location>
</feature>
<feature type="transmembrane region" description="Helical" evidence="7">
    <location>
        <begin position="35"/>
        <end position="55"/>
    </location>
</feature>
<comment type="subcellular location">
    <subcellularLocation>
        <location evidence="1">Cell membrane</location>
        <topology evidence="1">Multi-pass membrane protein</topology>
    </subcellularLocation>
</comment>
<gene>
    <name evidence="9" type="ORF">MJG50_09205</name>
</gene>
<keyword evidence="6 7" id="KW-0472">Membrane</keyword>
<evidence type="ECO:0000256" key="4">
    <source>
        <dbReference type="ARBA" id="ARBA00022692"/>
    </source>
</evidence>
<evidence type="ECO:0000256" key="6">
    <source>
        <dbReference type="ARBA" id="ARBA00023136"/>
    </source>
</evidence>
<keyword evidence="4 7" id="KW-0812">Transmembrane</keyword>
<feature type="transmembrane region" description="Helical" evidence="7">
    <location>
        <begin position="71"/>
        <end position="91"/>
    </location>
</feature>
<keyword evidence="10" id="KW-1185">Reference proteome</keyword>
<feature type="transmembrane region" description="Helical" evidence="7">
    <location>
        <begin position="111"/>
        <end position="133"/>
    </location>
</feature>
<proteinExistence type="inferred from homology"/>
<name>A0AAW5E3W8_9BACI</name>
<comment type="similarity">
    <text evidence="2">Belongs to the CPA3 antiporters (TC 2.A.63) subunit B family.</text>
</comment>
<dbReference type="PANTHER" id="PTHR33932:SF4">
    <property type="entry name" value="NA(+)_H(+) ANTIPORTER SUBUNIT B"/>
    <property type="match status" value="1"/>
</dbReference>
<dbReference type="GO" id="GO:0005886">
    <property type="term" value="C:plasma membrane"/>
    <property type="evidence" value="ECO:0007669"/>
    <property type="project" value="UniProtKB-SubCell"/>
</dbReference>